<keyword evidence="2" id="KW-1185">Reference proteome</keyword>
<reference evidence="1 2" key="1">
    <citation type="submission" date="2024-06" db="EMBL/GenBank/DDBJ databases">
        <authorList>
            <person name="Pan Q."/>
            <person name="Wen M."/>
            <person name="Jouanno E."/>
            <person name="Zahm M."/>
            <person name="Klopp C."/>
            <person name="Cabau C."/>
            <person name="Louis A."/>
            <person name="Berthelot C."/>
            <person name="Parey E."/>
            <person name="Roest Crollius H."/>
            <person name="Montfort J."/>
            <person name="Robinson-Rechavi M."/>
            <person name="Bouchez O."/>
            <person name="Lampietro C."/>
            <person name="Lopez Roques C."/>
            <person name="Donnadieu C."/>
            <person name="Postlethwait J."/>
            <person name="Bobe J."/>
            <person name="Verreycken H."/>
            <person name="Guiguen Y."/>
        </authorList>
    </citation>
    <scope>NUCLEOTIDE SEQUENCE [LARGE SCALE GENOMIC DNA]</scope>
    <source>
        <strain evidence="1">Up_M1</strain>
        <tissue evidence="1">Testis</tissue>
    </source>
</reference>
<dbReference type="Proteomes" id="UP001557470">
    <property type="component" value="Unassembled WGS sequence"/>
</dbReference>
<comment type="caution">
    <text evidence="1">The sequence shown here is derived from an EMBL/GenBank/DDBJ whole genome shotgun (WGS) entry which is preliminary data.</text>
</comment>
<evidence type="ECO:0000313" key="2">
    <source>
        <dbReference type="Proteomes" id="UP001557470"/>
    </source>
</evidence>
<name>A0ABD0WU98_UMBPY</name>
<dbReference type="EMBL" id="JAGEUA010000008">
    <property type="protein sequence ID" value="KAL0967842.1"/>
    <property type="molecule type" value="Genomic_DNA"/>
</dbReference>
<evidence type="ECO:0000313" key="1">
    <source>
        <dbReference type="EMBL" id="KAL0967842.1"/>
    </source>
</evidence>
<organism evidence="1 2">
    <name type="scientific">Umbra pygmaea</name>
    <name type="common">Eastern mudminnow</name>
    <dbReference type="NCBI Taxonomy" id="75934"/>
    <lineage>
        <taxon>Eukaryota</taxon>
        <taxon>Metazoa</taxon>
        <taxon>Chordata</taxon>
        <taxon>Craniata</taxon>
        <taxon>Vertebrata</taxon>
        <taxon>Euteleostomi</taxon>
        <taxon>Actinopterygii</taxon>
        <taxon>Neopterygii</taxon>
        <taxon>Teleostei</taxon>
        <taxon>Protacanthopterygii</taxon>
        <taxon>Esociformes</taxon>
        <taxon>Umbridae</taxon>
        <taxon>Umbra</taxon>
    </lineage>
</organism>
<accession>A0ABD0WU98</accession>
<proteinExistence type="predicted"/>
<dbReference type="AlphaFoldDB" id="A0ABD0WU98"/>
<protein>
    <submittedName>
        <fullName evidence="1">Uncharacterized protein</fullName>
    </submittedName>
</protein>
<sequence>MLNTAVYLVIKRAIMRSQAGLEDKAVEDLITNVLKHAPAHSKLQVRSGPEFAVPGVVPNQSSPDTD</sequence>
<gene>
    <name evidence="1" type="ORF">UPYG_G00258050</name>
</gene>